<dbReference type="NCBIfam" id="TIGR02917">
    <property type="entry name" value="PEP_TPR_lipo"/>
    <property type="match status" value="1"/>
</dbReference>
<dbReference type="InterPro" id="IPR014266">
    <property type="entry name" value="PEP-CTERM_TPR_PrsT"/>
</dbReference>
<accession>A0ABU3P5W0</accession>
<dbReference type="RefSeq" id="WP_315649176.1">
    <property type="nucleotide sequence ID" value="NZ_JAVXZY010000001.1"/>
</dbReference>
<protein>
    <submittedName>
        <fullName evidence="2">PEP-CTERM system TPR-repeat protein PrsT</fullName>
    </submittedName>
</protein>
<dbReference type="Gene3D" id="1.25.40.10">
    <property type="entry name" value="Tetratricopeptide repeat domain"/>
    <property type="match status" value="6"/>
</dbReference>
<dbReference type="PROSITE" id="PS50005">
    <property type="entry name" value="TPR"/>
    <property type="match status" value="4"/>
</dbReference>
<evidence type="ECO:0000256" key="1">
    <source>
        <dbReference type="PROSITE-ProRule" id="PRU00339"/>
    </source>
</evidence>
<dbReference type="SUPFAM" id="SSF48452">
    <property type="entry name" value="TPR-like"/>
    <property type="match status" value="4"/>
</dbReference>
<sequence length="895" mass="95684">MLVSAKQNLEKNDRKTAIVELKNALQQKPSMGEARFLLGKALLASNDLVGAQIELGKAVELGYAPDEVVPLLGQVMLSRGDYEKITTELSDQVLSQASAKAEVLATIADAHLALKHRDEAKKAIDAALQANSSNENAQLVLAKYLGAGGDAEGALKVVDTVIGQAPRSVRAWLMKAEFLRYGLGKDEAALEAYRKTLELDPRSMGAQGGTISLMLSKHDGAAAKKQLASLQSQYPNSTLTRYYAALVAVELNDLKEAGEQAQGVLKLSAEDPRFLHLAGAIAMRSGAFLQAEKFLGQSLKASPDNPSARMMLAQTQLRIGEAAKAVVSLQPLIDEKANNNSALALAGEAYLQLGDAKRAEAAFSRAVKLDPKDARSRTALAVVQIQSGKVEQGLDDLQRLASTDNSAMVADLALISNLLNRGEVDRALVAIDRLEKKRPDLPNGAALRGSVEMARGRLPAARAAFTKALEIDPHFMVALTSLTRLDSDEHKFDEALARLDKALANDPKNITLLMTRVEVKLRAGASAEALVAMLTDVVKQNSGEVAPRLALVKHHLGQGEQKLALTVAQDAVSAMPDSPELLQALGQVQALSGDFNQALSNYSKLTSLAPNAPGPHMLLGELHMLRNDAPAAIQSLKRAVNLQPSNLPAQGMLMRAYLMAKQEADARSQVKAIQRQQKGPAGFTLEGELESIKGSWPAAAAAYKLALEASPADANLAIKLYEALIFAKQTDDAKRLETLWLKDHGKDALFREYLGGRALRNSDFARAEQLFSELLKLQPAHAAAANNLAWALQKQKKSGALAYAELAVKLAPSIGNYWDSLAAMQLAAGQGGKALESARKAVSLAPEMNDARLRLAEALLATGDKAAAAAELKRLAALGDKFSDQEAVKKLQTQL</sequence>
<dbReference type="Proteomes" id="UP001246372">
    <property type="component" value="Unassembled WGS sequence"/>
</dbReference>
<organism evidence="2 3">
    <name type="scientific">Roseateles aquae</name>
    <dbReference type="NCBI Taxonomy" id="3077235"/>
    <lineage>
        <taxon>Bacteria</taxon>
        <taxon>Pseudomonadati</taxon>
        <taxon>Pseudomonadota</taxon>
        <taxon>Betaproteobacteria</taxon>
        <taxon>Burkholderiales</taxon>
        <taxon>Sphaerotilaceae</taxon>
        <taxon>Roseateles</taxon>
    </lineage>
</organism>
<evidence type="ECO:0000313" key="2">
    <source>
        <dbReference type="EMBL" id="MDT8997959.1"/>
    </source>
</evidence>
<dbReference type="InterPro" id="IPR019734">
    <property type="entry name" value="TPR_rpt"/>
</dbReference>
<keyword evidence="1" id="KW-0802">TPR repeat</keyword>
<dbReference type="InterPro" id="IPR011990">
    <property type="entry name" value="TPR-like_helical_dom_sf"/>
</dbReference>
<feature type="repeat" description="TPR" evidence="1">
    <location>
        <begin position="579"/>
        <end position="612"/>
    </location>
</feature>
<reference evidence="2" key="1">
    <citation type="submission" date="2023-09" db="EMBL/GenBank/DDBJ databases">
        <title>Paucibacter sp. APW11 Genome sequencing and assembly.</title>
        <authorList>
            <person name="Kim I."/>
        </authorList>
    </citation>
    <scope>NUCLEOTIDE SEQUENCE</scope>
    <source>
        <strain evidence="2">APW11</strain>
    </source>
</reference>
<keyword evidence="3" id="KW-1185">Reference proteome</keyword>
<dbReference type="SMART" id="SM00028">
    <property type="entry name" value="TPR"/>
    <property type="match status" value="14"/>
</dbReference>
<feature type="repeat" description="TPR" evidence="1">
    <location>
        <begin position="340"/>
        <end position="373"/>
    </location>
</feature>
<comment type="caution">
    <text evidence="2">The sequence shown here is derived from an EMBL/GenBank/DDBJ whole genome shotgun (WGS) entry which is preliminary data.</text>
</comment>
<name>A0ABU3P5W0_9BURK</name>
<evidence type="ECO:0000313" key="3">
    <source>
        <dbReference type="Proteomes" id="UP001246372"/>
    </source>
</evidence>
<dbReference type="PANTHER" id="PTHR12558">
    <property type="entry name" value="CELL DIVISION CYCLE 16,23,27"/>
    <property type="match status" value="1"/>
</dbReference>
<dbReference type="Pfam" id="PF14559">
    <property type="entry name" value="TPR_19"/>
    <property type="match status" value="4"/>
</dbReference>
<dbReference type="PANTHER" id="PTHR12558:SF13">
    <property type="entry name" value="CELL DIVISION CYCLE PROTEIN 27 HOMOLOG"/>
    <property type="match status" value="1"/>
</dbReference>
<dbReference type="Pfam" id="PF13432">
    <property type="entry name" value="TPR_16"/>
    <property type="match status" value="4"/>
</dbReference>
<gene>
    <name evidence="2" type="primary">prsT</name>
    <name evidence="2" type="ORF">RQP53_01575</name>
</gene>
<feature type="repeat" description="TPR" evidence="1">
    <location>
        <begin position="442"/>
        <end position="475"/>
    </location>
</feature>
<dbReference type="Pfam" id="PF13181">
    <property type="entry name" value="TPR_8"/>
    <property type="match status" value="1"/>
</dbReference>
<feature type="repeat" description="TPR" evidence="1">
    <location>
        <begin position="613"/>
        <end position="646"/>
    </location>
</feature>
<proteinExistence type="predicted"/>
<dbReference type="EMBL" id="JAVXZY010000001">
    <property type="protein sequence ID" value="MDT8997959.1"/>
    <property type="molecule type" value="Genomic_DNA"/>
</dbReference>